<proteinExistence type="predicted"/>
<keyword evidence="2" id="KW-1185">Reference proteome</keyword>
<reference evidence="1" key="1">
    <citation type="journal article" date="2020" name="Stud. Mycol.">
        <title>101 Dothideomycetes genomes: a test case for predicting lifestyles and emergence of pathogens.</title>
        <authorList>
            <person name="Haridas S."/>
            <person name="Albert R."/>
            <person name="Binder M."/>
            <person name="Bloem J."/>
            <person name="Labutti K."/>
            <person name="Salamov A."/>
            <person name="Andreopoulos B."/>
            <person name="Baker S."/>
            <person name="Barry K."/>
            <person name="Bills G."/>
            <person name="Bluhm B."/>
            <person name="Cannon C."/>
            <person name="Castanera R."/>
            <person name="Culley D."/>
            <person name="Daum C."/>
            <person name="Ezra D."/>
            <person name="Gonzalez J."/>
            <person name="Henrissat B."/>
            <person name="Kuo A."/>
            <person name="Liang C."/>
            <person name="Lipzen A."/>
            <person name="Lutzoni F."/>
            <person name="Magnuson J."/>
            <person name="Mondo S."/>
            <person name="Nolan M."/>
            <person name="Ohm R."/>
            <person name="Pangilinan J."/>
            <person name="Park H.-J."/>
            <person name="Ramirez L."/>
            <person name="Alfaro M."/>
            <person name="Sun H."/>
            <person name="Tritt A."/>
            <person name="Yoshinaga Y."/>
            <person name="Zwiers L.-H."/>
            <person name="Turgeon B."/>
            <person name="Goodwin S."/>
            <person name="Spatafora J."/>
            <person name="Crous P."/>
            <person name="Grigoriev I."/>
        </authorList>
    </citation>
    <scope>NUCLEOTIDE SEQUENCE</scope>
    <source>
        <strain evidence="1">CBS 627.86</strain>
    </source>
</reference>
<name>A0A6A5Z1K0_9PLEO</name>
<gene>
    <name evidence="1" type="ORF">BDV96DRAFT_580455</name>
</gene>
<dbReference type="AlphaFoldDB" id="A0A6A5Z1K0"/>
<organism evidence="1 2">
    <name type="scientific">Lophiotrema nucula</name>
    <dbReference type="NCBI Taxonomy" id="690887"/>
    <lineage>
        <taxon>Eukaryota</taxon>
        <taxon>Fungi</taxon>
        <taxon>Dikarya</taxon>
        <taxon>Ascomycota</taxon>
        <taxon>Pezizomycotina</taxon>
        <taxon>Dothideomycetes</taxon>
        <taxon>Pleosporomycetidae</taxon>
        <taxon>Pleosporales</taxon>
        <taxon>Lophiotremataceae</taxon>
        <taxon>Lophiotrema</taxon>
    </lineage>
</organism>
<dbReference type="EMBL" id="ML977331">
    <property type="protein sequence ID" value="KAF2112278.1"/>
    <property type="molecule type" value="Genomic_DNA"/>
</dbReference>
<sequence length="76" mass="8792">MWLSNRADTLPSSPSFIAQHHVLEHPSPRSGSSYLSTWWISHSQGQLQHQKEHFAVEEGVIVREAEQELRSYVDQH</sequence>
<evidence type="ECO:0000313" key="1">
    <source>
        <dbReference type="EMBL" id="KAF2112278.1"/>
    </source>
</evidence>
<protein>
    <submittedName>
        <fullName evidence="1">Uncharacterized protein</fullName>
    </submittedName>
</protein>
<evidence type="ECO:0000313" key="2">
    <source>
        <dbReference type="Proteomes" id="UP000799770"/>
    </source>
</evidence>
<accession>A0A6A5Z1K0</accession>
<dbReference type="Proteomes" id="UP000799770">
    <property type="component" value="Unassembled WGS sequence"/>
</dbReference>